<evidence type="ECO:0000313" key="7">
    <source>
        <dbReference type="Proteomes" id="UP000328848"/>
    </source>
</evidence>
<keyword evidence="2" id="KW-0805">Transcription regulation</keyword>
<dbReference type="Gene3D" id="3.40.190.290">
    <property type="match status" value="1"/>
</dbReference>
<keyword evidence="3" id="KW-0238">DNA-binding</keyword>
<keyword evidence="4" id="KW-0804">Transcription</keyword>
<name>A0A8B6IXC8_9ENTR</name>
<gene>
    <name evidence="6" type="primary">tsaR_3</name>
    <name evidence="6" type="ORF">SB5857_04765</name>
</gene>
<dbReference type="Pfam" id="PF00126">
    <property type="entry name" value="HTH_1"/>
    <property type="match status" value="1"/>
</dbReference>
<dbReference type="InterPro" id="IPR005119">
    <property type="entry name" value="LysR_subst-bd"/>
</dbReference>
<accession>A0A8B6IXC8</accession>
<dbReference type="PROSITE" id="PS50931">
    <property type="entry name" value="HTH_LYSR"/>
    <property type="match status" value="1"/>
</dbReference>
<dbReference type="PANTHER" id="PTHR30419">
    <property type="entry name" value="HTH-TYPE TRANSCRIPTIONAL REGULATOR YBHD"/>
    <property type="match status" value="1"/>
</dbReference>
<sequence length="308" mass="34809">MVITKSMAFQIKFHQIRAFVEVAREGSIRGASRSLAVSQPALTKAIKELEEGLSAQLFVRRSQGVALTESGESFYQHASLILEELRAAQDELLQRQGEQAGQINIGLGASVARSLMPSVICRFHQQHPQVKVRIMEGQLLAMINELRQGELDFTINTYYPGPYDHEFSFEKLFEKPFAVFARAGHPAAQATSLGELMEHHWTMPTPRGSYFKQLQERFEQLGREPKVGIVCETFSSCISLVVKSDFLSILPVELGNDPLMADKLVMIPIREVLPTATYYLIQRRDTRQTPLTASLITLFRRQSRQLFP</sequence>
<proteinExistence type="inferred from homology"/>
<comment type="caution">
    <text evidence="6">The sequence shown here is derived from an EMBL/GenBank/DDBJ whole genome shotgun (WGS) entry which is preliminary data.</text>
</comment>
<dbReference type="Gene3D" id="1.10.10.10">
    <property type="entry name" value="Winged helix-like DNA-binding domain superfamily/Winged helix DNA-binding domain"/>
    <property type="match status" value="1"/>
</dbReference>
<evidence type="ECO:0000256" key="1">
    <source>
        <dbReference type="ARBA" id="ARBA00009437"/>
    </source>
</evidence>
<evidence type="ECO:0000256" key="2">
    <source>
        <dbReference type="ARBA" id="ARBA00023015"/>
    </source>
</evidence>
<dbReference type="NCBIfam" id="NF007307">
    <property type="entry name" value="PRK09791.1"/>
    <property type="match status" value="1"/>
</dbReference>
<dbReference type="Pfam" id="PF03466">
    <property type="entry name" value="LysR_substrate"/>
    <property type="match status" value="1"/>
</dbReference>
<dbReference type="Proteomes" id="UP000328848">
    <property type="component" value="Unassembled WGS sequence"/>
</dbReference>
<dbReference type="SUPFAM" id="SSF53850">
    <property type="entry name" value="Periplasmic binding protein-like II"/>
    <property type="match status" value="1"/>
</dbReference>
<dbReference type="GO" id="GO:0003677">
    <property type="term" value="F:DNA binding"/>
    <property type="evidence" value="ECO:0007669"/>
    <property type="project" value="UniProtKB-KW"/>
</dbReference>
<dbReference type="AlphaFoldDB" id="A0A8B6IXC8"/>
<dbReference type="EMBL" id="CAAHGQ010000030">
    <property type="protein sequence ID" value="VGQ13521.1"/>
    <property type="molecule type" value="Genomic_DNA"/>
</dbReference>
<evidence type="ECO:0000256" key="4">
    <source>
        <dbReference type="ARBA" id="ARBA00023163"/>
    </source>
</evidence>
<reference evidence="6 7" key="1">
    <citation type="submission" date="2019-04" db="EMBL/GenBank/DDBJ databases">
        <authorList>
            <person name="Brisse S."/>
            <person name="Rodrigues C."/>
        </authorList>
    </citation>
    <scope>NUCLEOTIDE SEQUENCE [LARGE SCALE GENOMIC DNA]</scope>
    <source>
        <strain evidence="6">SB5857</strain>
    </source>
</reference>
<dbReference type="InterPro" id="IPR036388">
    <property type="entry name" value="WH-like_DNA-bd_sf"/>
</dbReference>
<feature type="domain" description="HTH lysR-type" evidence="5">
    <location>
        <begin position="11"/>
        <end position="68"/>
    </location>
</feature>
<organism evidence="6 7">
    <name type="scientific">Klebsiella africana</name>
    <dbReference type="NCBI Taxonomy" id="2489010"/>
    <lineage>
        <taxon>Bacteria</taxon>
        <taxon>Pseudomonadati</taxon>
        <taxon>Pseudomonadota</taxon>
        <taxon>Gammaproteobacteria</taxon>
        <taxon>Enterobacterales</taxon>
        <taxon>Enterobacteriaceae</taxon>
        <taxon>Klebsiella/Raoultella group</taxon>
        <taxon>Klebsiella</taxon>
    </lineage>
</organism>
<protein>
    <submittedName>
        <fullName evidence="6">HTH-type transcriptional regulator TsaR</fullName>
    </submittedName>
</protein>
<dbReference type="GO" id="GO:0005829">
    <property type="term" value="C:cytosol"/>
    <property type="evidence" value="ECO:0007669"/>
    <property type="project" value="TreeGrafter"/>
</dbReference>
<evidence type="ECO:0000259" key="5">
    <source>
        <dbReference type="PROSITE" id="PS50931"/>
    </source>
</evidence>
<dbReference type="InterPro" id="IPR036390">
    <property type="entry name" value="WH_DNA-bd_sf"/>
</dbReference>
<dbReference type="PANTHER" id="PTHR30419:SF8">
    <property type="entry name" value="NITROGEN ASSIMILATION TRANSCRIPTIONAL ACTIVATOR-RELATED"/>
    <property type="match status" value="1"/>
</dbReference>
<dbReference type="PRINTS" id="PR00039">
    <property type="entry name" value="HTHLYSR"/>
</dbReference>
<dbReference type="InterPro" id="IPR050950">
    <property type="entry name" value="HTH-type_LysR_regulators"/>
</dbReference>
<dbReference type="SUPFAM" id="SSF46785">
    <property type="entry name" value="Winged helix' DNA-binding domain"/>
    <property type="match status" value="1"/>
</dbReference>
<comment type="similarity">
    <text evidence="1">Belongs to the LysR transcriptional regulatory family.</text>
</comment>
<dbReference type="FunFam" id="1.10.10.10:FF:000001">
    <property type="entry name" value="LysR family transcriptional regulator"/>
    <property type="match status" value="1"/>
</dbReference>
<evidence type="ECO:0000313" key="6">
    <source>
        <dbReference type="EMBL" id="VGQ13521.1"/>
    </source>
</evidence>
<dbReference type="InterPro" id="IPR000847">
    <property type="entry name" value="LysR_HTH_N"/>
</dbReference>
<dbReference type="GO" id="GO:0003700">
    <property type="term" value="F:DNA-binding transcription factor activity"/>
    <property type="evidence" value="ECO:0007669"/>
    <property type="project" value="InterPro"/>
</dbReference>
<evidence type="ECO:0000256" key="3">
    <source>
        <dbReference type="ARBA" id="ARBA00023125"/>
    </source>
</evidence>